<comment type="caution">
    <text evidence="1">The sequence shown here is derived from an EMBL/GenBank/DDBJ whole genome shotgun (WGS) entry which is preliminary data.</text>
</comment>
<gene>
    <name evidence="1" type="ORF">EDEG_01563</name>
</gene>
<proteinExistence type="predicted"/>
<name>J9DS56_EDHAE</name>
<protein>
    <submittedName>
        <fullName evidence="1">Uncharacterized protein</fullName>
    </submittedName>
</protein>
<keyword evidence="2" id="KW-1185">Reference proteome</keyword>
<dbReference type="Proteomes" id="UP000003163">
    <property type="component" value="Unassembled WGS sequence"/>
</dbReference>
<organism evidence="1 2">
    <name type="scientific">Edhazardia aedis (strain USNM 41457)</name>
    <name type="common">Microsporidian parasite</name>
    <dbReference type="NCBI Taxonomy" id="1003232"/>
    <lineage>
        <taxon>Eukaryota</taxon>
        <taxon>Fungi</taxon>
        <taxon>Fungi incertae sedis</taxon>
        <taxon>Microsporidia</taxon>
        <taxon>Edhazardia</taxon>
    </lineage>
</organism>
<reference evidence="2" key="2">
    <citation type="submission" date="2015-07" db="EMBL/GenBank/DDBJ databases">
        <title>Contrasting host-pathogen interactions and genome evolution in two generalist and specialist microsporidian pathogens of mosquitoes.</title>
        <authorList>
            <consortium name="The Broad Institute Genomics Platform"/>
            <consortium name="The Broad Institute Genome Sequencing Center for Infectious Disease"/>
            <person name="Cuomo C.A."/>
            <person name="Sanscrainte N.D."/>
            <person name="Goldberg J.M."/>
            <person name="Heiman D."/>
            <person name="Young S."/>
            <person name="Zeng Q."/>
            <person name="Becnel J.J."/>
            <person name="Birren B.W."/>
        </authorList>
    </citation>
    <scope>NUCLEOTIDE SEQUENCE [LARGE SCALE GENOMIC DNA]</scope>
    <source>
        <strain evidence="2">USNM 41457</strain>
    </source>
</reference>
<dbReference type="InParanoid" id="J9DS56"/>
<evidence type="ECO:0000313" key="1">
    <source>
        <dbReference type="EMBL" id="EJW04127.1"/>
    </source>
</evidence>
<reference evidence="1 2" key="1">
    <citation type="submission" date="2011-08" db="EMBL/GenBank/DDBJ databases">
        <authorList>
            <person name="Liu Z.J."/>
            <person name="Shi F.L."/>
            <person name="Lu J.Q."/>
            <person name="Li M."/>
            <person name="Wang Z.L."/>
        </authorList>
    </citation>
    <scope>NUCLEOTIDE SEQUENCE [LARGE SCALE GENOMIC DNA]</scope>
    <source>
        <strain evidence="1 2">USNM 41457</strain>
    </source>
</reference>
<accession>J9DS56</accession>
<dbReference type="AlphaFoldDB" id="J9DS56"/>
<dbReference type="VEuPathDB" id="MicrosporidiaDB:EDEG_01563"/>
<evidence type="ECO:0000313" key="2">
    <source>
        <dbReference type="Proteomes" id="UP000003163"/>
    </source>
</evidence>
<sequence length="116" mass="14141">MTMVNIIFLKTKHCICNRCIILISIRYKTSFSYINALIYSRNIRRQKEEYLITEIVTIFMKYQSLNKSLTLYLKDFSFILTNQIRYSVVWNHRTRNNITIKFHFHCLKHKSVRKKV</sequence>
<dbReference type="EMBL" id="AFBI03000023">
    <property type="protein sequence ID" value="EJW04127.1"/>
    <property type="molecule type" value="Genomic_DNA"/>
</dbReference>
<dbReference type="HOGENOM" id="CLU_2096836_0_0_1"/>